<dbReference type="OrthoDB" id="25129at2759"/>
<comment type="caution">
    <text evidence="1">The sequence shown here is derived from an EMBL/GenBank/DDBJ whole genome shotgun (WGS) entry which is preliminary data.</text>
</comment>
<evidence type="ECO:0008006" key="3">
    <source>
        <dbReference type="Google" id="ProtNLM"/>
    </source>
</evidence>
<dbReference type="InterPro" id="IPR011009">
    <property type="entry name" value="Kinase-like_dom_sf"/>
</dbReference>
<reference evidence="1" key="1">
    <citation type="submission" date="2020-11" db="EMBL/GenBank/DDBJ databases">
        <authorList>
            <consortium name="DOE Joint Genome Institute"/>
            <person name="Ahrendt S."/>
            <person name="Riley R."/>
            <person name="Andreopoulos W."/>
            <person name="LaButti K."/>
            <person name="Pangilinan J."/>
            <person name="Ruiz-duenas F.J."/>
            <person name="Barrasa J.M."/>
            <person name="Sanchez-Garcia M."/>
            <person name="Camarero S."/>
            <person name="Miyauchi S."/>
            <person name="Serrano A."/>
            <person name="Linde D."/>
            <person name="Babiker R."/>
            <person name="Drula E."/>
            <person name="Ayuso-Fernandez I."/>
            <person name="Pacheco R."/>
            <person name="Padilla G."/>
            <person name="Ferreira P."/>
            <person name="Barriuso J."/>
            <person name="Kellner H."/>
            <person name="Castanera R."/>
            <person name="Alfaro M."/>
            <person name="Ramirez L."/>
            <person name="Pisabarro A.G."/>
            <person name="Kuo A."/>
            <person name="Tritt A."/>
            <person name="Lipzen A."/>
            <person name="He G."/>
            <person name="Yan M."/>
            <person name="Ng V."/>
            <person name="Cullen D."/>
            <person name="Martin F."/>
            <person name="Rosso M.-N."/>
            <person name="Henrissat B."/>
            <person name="Hibbett D."/>
            <person name="Martinez A.T."/>
            <person name="Grigoriev I.V."/>
        </authorList>
    </citation>
    <scope>NUCLEOTIDE SEQUENCE</scope>
    <source>
        <strain evidence="1">AH 44721</strain>
    </source>
</reference>
<proteinExistence type="predicted"/>
<evidence type="ECO:0000313" key="1">
    <source>
        <dbReference type="EMBL" id="KAF8875331.1"/>
    </source>
</evidence>
<sequence>MRHLTLRLIPVRQCQSIGSSLRKRLYRFWMLGPVKKHPQQSRCQLLGWILTGLFEANNKKQGKGLDFGGEQTELRLLIPRLMWHDSYQNVLWIEDLGNMRSFSEILLDDSTSWERDSENNVRSPLKEIAPDLGTFLARLHATTSNPPTRLVASLTSSSNPDAFHDYLANMVLENLKRPQAGVSGAEARFLADRVRTGLKENAKLAGKDVCFGMVDFWPENVLVDLDITDDDAKDTRSLRSARCGLVDWEYFGPTNAASELGNFFAHLHVHMLNSTTSVLTKDRIQLFAKNMFQAYAECPETTWRSSNSVKQRTLLSHG</sequence>
<evidence type="ECO:0000313" key="2">
    <source>
        <dbReference type="Proteomes" id="UP000724874"/>
    </source>
</evidence>
<accession>A0A9P5NB77</accession>
<dbReference type="Proteomes" id="UP000724874">
    <property type="component" value="Unassembled WGS sequence"/>
</dbReference>
<gene>
    <name evidence="1" type="ORF">CPB84DRAFT_445927</name>
</gene>
<dbReference type="AlphaFoldDB" id="A0A9P5NB77"/>
<dbReference type="Gene3D" id="3.90.1200.10">
    <property type="match status" value="1"/>
</dbReference>
<organism evidence="1 2">
    <name type="scientific">Gymnopilus junonius</name>
    <name type="common">Spectacular rustgill mushroom</name>
    <name type="synonym">Gymnopilus spectabilis subsp. junonius</name>
    <dbReference type="NCBI Taxonomy" id="109634"/>
    <lineage>
        <taxon>Eukaryota</taxon>
        <taxon>Fungi</taxon>
        <taxon>Dikarya</taxon>
        <taxon>Basidiomycota</taxon>
        <taxon>Agaricomycotina</taxon>
        <taxon>Agaricomycetes</taxon>
        <taxon>Agaricomycetidae</taxon>
        <taxon>Agaricales</taxon>
        <taxon>Agaricineae</taxon>
        <taxon>Hymenogastraceae</taxon>
        <taxon>Gymnopilus</taxon>
    </lineage>
</organism>
<dbReference type="SUPFAM" id="SSF56112">
    <property type="entry name" value="Protein kinase-like (PK-like)"/>
    <property type="match status" value="1"/>
</dbReference>
<protein>
    <recommendedName>
        <fullName evidence="3">Aminoglycoside phosphotransferase domain-containing protein</fullName>
    </recommendedName>
</protein>
<keyword evidence="2" id="KW-1185">Reference proteome</keyword>
<dbReference type="EMBL" id="JADNYJ010000198">
    <property type="protein sequence ID" value="KAF8875331.1"/>
    <property type="molecule type" value="Genomic_DNA"/>
</dbReference>
<name>A0A9P5NB77_GYMJU</name>